<protein>
    <submittedName>
        <fullName evidence="13">Envelope glycoprotein N-like protein</fullName>
    </submittedName>
</protein>
<evidence type="ECO:0000256" key="11">
    <source>
        <dbReference type="SAM" id="Phobius"/>
    </source>
</evidence>
<keyword evidence="3" id="KW-1040">Host Golgi apparatus</keyword>
<gene>
    <name evidence="13" type="primary">UL49A</name>
</gene>
<keyword evidence="2" id="KW-0732">Signal</keyword>
<evidence type="ECO:0000313" key="14">
    <source>
        <dbReference type="Proteomes" id="UP000326297"/>
    </source>
</evidence>
<evidence type="ECO:0000256" key="3">
    <source>
        <dbReference type="ARBA" id="ARBA00022812"/>
    </source>
</evidence>
<sequence>MGSTIKLVLMSIIICGAYAFGEYDRLNYARDEGRRQFWSSKCLARGININTPSTSAILFYVSLVTVGVALFCYMYRTCLRMVSSELRRMQH</sequence>
<dbReference type="EMBL" id="MH509440">
    <property type="protein sequence ID" value="QBN85169.1"/>
    <property type="molecule type" value="Genomic_DNA"/>
</dbReference>
<accession>A0A482F3L2</accession>
<keyword evidence="4" id="KW-0946">Virion</keyword>
<name>A0A482F3L2_9ALPH</name>
<keyword evidence="7 11" id="KW-1133">Transmembrane helix</keyword>
<keyword evidence="9" id="KW-1015">Disulfide bond</keyword>
<comment type="function">
    <text evidence="10">Envelope glycoprotein necessary for proper maturation of gM and modulation of its membrane fusion activity. Also plays a critical role in virion morphogenesis.</text>
</comment>
<dbReference type="KEGG" id="vg:80531895"/>
<feature type="domain" description="Envelope glycoprotein N" evidence="12">
    <location>
        <begin position="8"/>
        <end position="86"/>
    </location>
</feature>
<keyword evidence="14" id="KW-1185">Reference proteome</keyword>
<dbReference type="GeneID" id="80531895"/>
<proteinExistence type="inferred from homology"/>
<evidence type="ECO:0000313" key="13">
    <source>
        <dbReference type="EMBL" id="QBN85169.1"/>
    </source>
</evidence>
<evidence type="ECO:0000256" key="1">
    <source>
        <dbReference type="ARBA" id="ARBA00022692"/>
    </source>
</evidence>
<dbReference type="GO" id="GO:0019031">
    <property type="term" value="C:viral envelope"/>
    <property type="evidence" value="ECO:0007669"/>
    <property type="project" value="UniProtKB-KW"/>
</dbReference>
<evidence type="ECO:0000256" key="8">
    <source>
        <dbReference type="ARBA" id="ARBA00023136"/>
    </source>
</evidence>
<reference evidence="13" key="1">
    <citation type="submission" date="2018-06" db="EMBL/GenBank/DDBJ databases">
        <title>Metagenomic Sequencing for Combined Detection of RNA and DNA Viruses in Respiratory Samples From Pediatric Patients.</title>
        <authorList>
            <person name="van Boheemen S."/>
            <person name="van Rijn-Klink A.L."/>
            <person name="Pappas N."/>
            <person name="Carbo E.C."/>
            <person name="van 't Hof P."/>
            <person name="Vorderman R.H.P."/>
            <person name="Mei H."/>
            <person name="Claas E.C.J."/>
            <person name="Kroes A.C.M."/>
            <person name="de Vries J.J.C."/>
        </authorList>
    </citation>
    <scope>NUCLEOTIDE SEQUENCE [LARGE SCALE GENOMIC DNA]</scope>
</reference>
<evidence type="ECO:0000256" key="2">
    <source>
        <dbReference type="ARBA" id="ARBA00022729"/>
    </source>
</evidence>
<organism evidence="13 14">
    <name type="scientific">Phocid alphaherpesvirus 1</name>
    <dbReference type="NCBI Taxonomy" id="47418"/>
    <lineage>
        <taxon>Viruses</taxon>
        <taxon>Duplodnaviria</taxon>
        <taxon>Heunggongvirae</taxon>
        <taxon>Peploviricota</taxon>
        <taxon>Herviviricetes</taxon>
        <taxon>Herpesvirales</taxon>
        <taxon>Orthoherpesviridae</taxon>
        <taxon>Alphaherpesvirinae</taxon>
        <taxon>Varicellovirus</taxon>
        <taxon>Varicellovirus phocidalpha1</taxon>
    </lineage>
</organism>
<evidence type="ECO:0000256" key="5">
    <source>
        <dbReference type="ARBA" id="ARBA00022870"/>
    </source>
</evidence>
<keyword evidence="1 11" id="KW-0812">Transmembrane</keyword>
<evidence type="ECO:0000259" key="12">
    <source>
        <dbReference type="Pfam" id="PF05702"/>
    </source>
</evidence>
<keyword evidence="6" id="KW-0261">Viral envelope protein</keyword>
<evidence type="ECO:0000256" key="4">
    <source>
        <dbReference type="ARBA" id="ARBA00022844"/>
    </source>
</evidence>
<dbReference type="Pfam" id="PF05702">
    <property type="entry name" value="Herpes_UL49_5"/>
    <property type="match status" value="1"/>
</dbReference>
<dbReference type="RefSeq" id="YP_010794880.1">
    <property type="nucleotide sequence ID" value="NC_075562.1"/>
</dbReference>
<keyword evidence="8 11" id="KW-0472">Membrane</keyword>
<feature type="transmembrane region" description="Helical" evidence="11">
    <location>
        <begin position="57"/>
        <end position="79"/>
    </location>
</feature>
<dbReference type="InterPro" id="IPR008647">
    <property type="entry name" value="GN_domain"/>
</dbReference>
<evidence type="ECO:0000256" key="10">
    <source>
        <dbReference type="ARBA" id="ARBA00034089"/>
    </source>
</evidence>
<dbReference type="InterPro" id="IPR034707">
    <property type="entry name" value="HSV_GN"/>
</dbReference>
<evidence type="ECO:0000256" key="6">
    <source>
        <dbReference type="ARBA" id="ARBA00022879"/>
    </source>
</evidence>
<evidence type="ECO:0000256" key="9">
    <source>
        <dbReference type="ARBA" id="ARBA00023157"/>
    </source>
</evidence>
<dbReference type="Proteomes" id="UP000326297">
    <property type="component" value="Segment"/>
</dbReference>
<dbReference type="HAMAP" id="MF_04037">
    <property type="entry name" value="HSV_GN"/>
    <property type="match status" value="1"/>
</dbReference>
<keyword evidence="5" id="KW-1043">Host membrane</keyword>
<evidence type="ECO:0000256" key="7">
    <source>
        <dbReference type="ARBA" id="ARBA00022989"/>
    </source>
</evidence>